<accession>A0AA45WSB9</accession>
<name>A0AA45WSB9_9BACL</name>
<gene>
    <name evidence="1" type="ORF">SAMN06265361_11151</name>
</gene>
<proteinExistence type="predicted"/>
<dbReference type="Proteomes" id="UP001157946">
    <property type="component" value="Unassembled WGS sequence"/>
</dbReference>
<sequence>MKPTKSLQTEDLLVPAVETAPCSICGNEARYVEISFESPICSTDCAKRMWKQYVDTQVSRKYRTIESSAFFPETK</sequence>
<organism evidence="1 2">
    <name type="scientific">Laceyella tengchongensis</name>
    <dbReference type="NCBI Taxonomy" id="574699"/>
    <lineage>
        <taxon>Bacteria</taxon>
        <taxon>Bacillati</taxon>
        <taxon>Bacillota</taxon>
        <taxon>Bacilli</taxon>
        <taxon>Bacillales</taxon>
        <taxon>Thermoactinomycetaceae</taxon>
        <taxon>Laceyella</taxon>
    </lineage>
</organism>
<dbReference type="AlphaFoldDB" id="A0AA45WSB9"/>
<protein>
    <submittedName>
        <fullName evidence="1">Uncharacterized protein</fullName>
    </submittedName>
</protein>
<reference evidence="1" key="1">
    <citation type="submission" date="2017-05" db="EMBL/GenBank/DDBJ databases">
        <authorList>
            <person name="Varghese N."/>
            <person name="Submissions S."/>
        </authorList>
    </citation>
    <scope>NUCLEOTIDE SEQUENCE</scope>
    <source>
        <strain evidence="1">DSM 45262</strain>
    </source>
</reference>
<comment type="caution">
    <text evidence="1">The sequence shown here is derived from an EMBL/GenBank/DDBJ whole genome shotgun (WGS) entry which is preliminary data.</text>
</comment>
<evidence type="ECO:0000313" key="1">
    <source>
        <dbReference type="EMBL" id="SMP34477.1"/>
    </source>
</evidence>
<keyword evidence="2" id="KW-1185">Reference proteome</keyword>
<evidence type="ECO:0000313" key="2">
    <source>
        <dbReference type="Proteomes" id="UP001157946"/>
    </source>
</evidence>
<dbReference type="RefSeq" id="WP_102991432.1">
    <property type="nucleotide sequence ID" value="NZ_FXTU01000011.1"/>
</dbReference>
<dbReference type="EMBL" id="FXTU01000011">
    <property type="protein sequence ID" value="SMP34477.1"/>
    <property type="molecule type" value="Genomic_DNA"/>
</dbReference>